<dbReference type="EMBL" id="BJFL01000008">
    <property type="protein sequence ID" value="GDY30542.1"/>
    <property type="molecule type" value="Genomic_DNA"/>
</dbReference>
<gene>
    <name evidence="1" type="ORF">GTS_21750</name>
</gene>
<organism evidence="1 2">
    <name type="scientific">Gandjariella thermophila</name>
    <dbReference type="NCBI Taxonomy" id="1931992"/>
    <lineage>
        <taxon>Bacteria</taxon>
        <taxon>Bacillati</taxon>
        <taxon>Actinomycetota</taxon>
        <taxon>Actinomycetes</taxon>
        <taxon>Pseudonocardiales</taxon>
        <taxon>Pseudonocardiaceae</taxon>
        <taxon>Gandjariella</taxon>
    </lineage>
</organism>
<protein>
    <submittedName>
        <fullName evidence="1">Uncharacterized protein</fullName>
    </submittedName>
</protein>
<dbReference type="AlphaFoldDB" id="A0A4D4J620"/>
<proteinExistence type="predicted"/>
<reference evidence="2" key="1">
    <citation type="submission" date="2019-04" db="EMBL/GenBank/DDBJ databases">
        <title>Draft genome sequence of Pseudonocardiaceae bacterium SL3-2-4.</title>
        <authorList>
            <person name="Ningsih F."/>
            <person name="Yokota A."/>
            <person name="Sakai Y."/>
            <person name="Nanatani K."/>
            <person name="Yabe S."/>
            <person name="Oetari A."/>
            <person name="Sjamsuridzal W."/>
        </authorList>
    </citation>
    <scope>NUCLEOTIDE SEQUENCE [LARGE SCALE GENOMIC DNA]</scope>
    <source>
        <strain evidence="2">SL3-2-4</strain>
    </source>
</reference>
<evidence type="ECO:0000313" key="2">
    <source>
        <dbReference type="Proteomes" id="UP000298860"/>
    </source>
</evidence>
<name>A0A4D4J620_9PSEU</name>
<keyword evidence="2" id="KW-1185">Reference proteome</keyword>
<sequence length="119" mass="12779">MRRNSDDILVITAGAPRGAIGALCRLGGRACLGGFVRRPAGQEVLRRVRPRPAQPSEHRPAPTNRFLLAGATVNLTRPIGRLRSPDVISFQPVGAERSAGRVPTRPVRIGFTAVVIRPS</sequence>
<evidence type="ECO:0000313" key="1">
    <source>
        <dbReference type="EMBL" id="GDY30542.1"/>
    </source>
</evidence>
<comment type="caution">
    <text evidence="1">The sequence shown here is derived from an EMBL/GenBank/DDBJ whole genome shotgun (WGS) entry which is preliminary data.</text>
</comment>
<accession>A0A4D4J620</accession>
<dbReference type="Proteomes" id="UP000298860">
    <property type="component" value="Unassembled WGS sequence"/>
</dbReference>